<gene>
    <name evidence="2" type="ORF">S01H1_63672</name>
</gene>
<comment type="caution">
    <text evidence="2">The sequence shown here is derived from an EMBL/GenBank/DDBJ whole genome shotgun (WGS) entry which is preliminary data.</text>
</comment>
<feature type="domain" description="Gene product 88" evidence="1">
    <location>
        <begin position="21"/>
        <end position="165"/>
    </location>
</feature>
<proteinExistence type="predicted"/>
<accession>X0YL90</accession>
<feature type="non-terminal residue" evidence="2">
    <location>
        <position position="1"/>
    </location>
</feature>
<dbReference type="EMBL" id="BARS01041922">
    <property type="protein sequence ID" value="GAG37471.1"/>
    <property type="molecule type" value="Genomic_DNA"/>
</dbReference>
<evidence type="ECO:0000259" key="1">
    <source>
        <dbReference type="Pfam" id="PF17338"/>
    </source>
</evidence>
<name>X0YL90_9ZZZZ</name>
<dbReference type="AlphaFoldDB" id="X0YL90"/>
<protein>
    <recommendedName>
        <fullName evidence="1">Gene product 88 domain-containing protein</fullName>
    </recommendedName>
</protein>
<reference evidence="2" key="1">
    <citation type="journal article" date="2014" name="Front. Microbiol.">
        <title>High frequency of phylogenetically diverse reductive dehalogenase-homologous genes in deep subseafloor sedimentary metagenomes.</title>
        <authorList>
            <person name="Kawai M."/>
            <person name="Futagami T."/>
            <person name="Toyoda A."/>
            <person name="Takaki Y."/>
            <person name="Nishi S."/>
            <person name="Hori S."/>
            <person name="Arai W."/>
            <person name="Tsubouchi T."/>
            <person name="Morono Y."/>
            <person name="Uchiyama I."/>
            <person name="Ito T."/>
            <person name="Fujiyama A."/>
            <person name="Inagaki F."/>
            <person name="Takami H."/>
        </authorList>
    </citation>
    <scope>NUCLEOTIDE SEQUENCE</scope>
    <source>
        <strain evidence="2">Expedition CK06-06</strain>
    </source>
</reference>
<dbReference type="InterPro" id="IPR020290">
    <property type="entry name" value="Gp88"/>
</dbReference>
<dbReference type="Pfam" id="PF17338">
    <property type="entry name" value="GP88"/>
    <property type="match status" value="1"/>
</dbReference>
<organism evidence="2">
    <name type="scientific">marine sediment metagenome</name>
    <dbReference type="NCBI Taxonomy" id="412755"/>
    <lineage>
        <taxon>unclassified sequences</taxon>
        <taxon>metagenomes</taxon>
        <taxon>ecological metagenomes</taxon>
    </lineage>
</organism>
<evidence type="ECO:0000313" key="2">
    <source>
        <dbReference type="EMBL" id="GAG37471.1"/>
    </source>
</evidence>
<sequence length="241" mass="28314">LYFSNKVTKIRNTYKFTGFKKSHSYTFSLPPGYTCPFKGSCIDYCYAIWNSQFRLKRQLVEKHNYYLLYKALTNGGVPAGFELIKDSIPGNTKLVRINDSGDYFCYSYMESWFRVAHYRKDILFYSYTKSLPFLYKLSKEHRIPENLRFIVSLDCNIKAISYISKLSKLGFRKCIILKTIGDYKRYKHIPFNGGEREAIYGKGDFKIAIHGAVNRFKVGTTEYRARKFYMELGRKLNIDVC</sequence>